<evidence type="ECO:0000313" key="2">
    <source>
        <dbReference type="Proteomes" id="UP000031563"/>
    </source>
</evidence>
<organism evidence="1 2">
    <name type="scientific">Bacillus thermotolerans</name>
    <name type="common">Quasibacillus thermotolerans</name>
    <dbReference type="NCBI Taxonomy" id="1221996"/>
    <lineage>
        <taxon>Bacteria</taxon>
        <taxon>Bacillati</taxon>
        <taxon>Bacillota</taxon>
        <taxon>Bacilli</taxon>
        <taxon>Bacillales</taxon>
        <taxon>Bacillaceae</taxon>
        <taxon>Bacillus</taxon>
    </lineage>
</organism>
<name>A0A0F5I3E4_BACTR</name>
<dbReference type="AlphaFoldDB" id="A0A0F5I3E4"/>
<protein>
    <submittedName>
        <fullName evidence="1">Uncharacterized protein</fullName>
    </submittedName>
</protein>
<proteinExistence type="predicted"/>
<sequence>MKGHGSITRPTEFGKNHNIEKAVCKPIIMGFQTAFYVGKRLFS</sequence>
<evidence type="ECO:0000313" key="1">
    <source>
        <dbReference type="EMBL" id="KKB39790.1"/>
    </source>
</evidence>
<dbReference type="EMBL" id="JWIR02000037">
    <property type="protein sequence ID" value="KKB39790.1"/>
    <property type="molecule type" value="Genomic_DNA"/>
</dbReference>
<dbReference type="Proteomes" id="UP000031563">
    <property type="component" value="Unassembled WGS sequence"/>
</dbReference>
<comment type="caution">
    <text evidence="1">The sequence shown here is derived from an EMBL/GenBank/DDBJ whole genome shotgun (WGS) entry which is preliminary data.</text>
</comment>
<gene>
    <name evidence="1" type="ORF">QY95_02007</name>
</gene>
<accession>A0A0F5I3E4</accession>
<reference evidence="1" key="1">
    <citation type="submission" date="2015-02" db="EMBL/GenBank/DDBJ databases">
        <title>Genome Assembly of Bacillaceae bacterium MTCC 8252.</title>
        <authorList>
            <person name="Verma A."/>
            <person name="Khatri I."/>
            <person name="Mual P."/>
            <person name="Subramanian S."/>
            <person name="Krishnamurthi S."/>
        </authorList>
    </citation>
    <scope>NUCLEOTIDE SEQUENCE [LARGE SCALE GENOMIC DNA]</scope>
    <source>
        <strain evidence="1">MTCC 8252</strain>
    </source>
</reference>
<keyword evidence="2" id="KW-1185">Reference proteome</keyword>